<evidence type="ECO:0000313" key="1">
    <source>
        <dbReference type="EMBL" id="CAG6523828.1"/>
    </source>
</evidence>
<protein>
    <submittedName>
        <fullName evidence="1">(northern house mosquito) hypothetical protein</fullName>
    </submittedName>
</protein>
<reference evidence="1" key="1">
    <citation type="submission" date="2021-05" db="EMBL/GenBank/DDBJ databases">
        <authorList>
            <person name="Alioto T."/>
            <person name="Alioto T."/>
            <person name="Gomez Garrido J."/>
        </authorList>
    </citation>
    <scope>NUCLEOTIDE SEQUENCE</scope>
</reference>
<organism evidence="1">
    <name type="scientific">Culex pipiens</name>
    <name type="common">House mosquito</name>
    <dbReference type="NCBI Taxonomy" id="7175"/>
    <lineage>
        <taxon>Eukaryota</taxon>
        <taxon>Metazoa</taxon>
        <taxon>Ecdysozoa</taxon>
        <taxon>Arthropoda</taxon>
        <taxon>Hexapoda</taxon>
        <taxon>Insecta</taxon>
        <taxon>Pterygota</taxon>
        <taxon>Neoptera</taxon>
        <taxon>Endopterygota</taxon>
        <taxon>Diptera</taxon>
        <taxon>Nematocera</taxon>
        <taxon>Culicoidea</taxon>
        <taxon>Culicidae</taxon>
        <taxon>Culicinae</taxon>
        <taxon>Culicini</taxon>
        <taxon>Culex</taxon>
        <taxon>Culex</taxon>
    </lineage>
</organism>
<sequence>MALGEELLPDLCLQNFIKNRTDAAELWKQHIFSGGHLNSGLFEHKRLVVVIDPTENDTDIANGSWTFAEFAPEECEDALRPSSRRPWSVWCRKLYPARSTNRCAKFES</sequence>
<dbReference type="EMBL" id="HBUE01294227">
    <property type="protein sequence ID" value="CAG6575503.1"/>
    <property type="molecule type" value="Transcribed_RNA"/>
</dbReference>
<dbReference type="AlphaFoldDB" id="A0A8D8GXR0"/>
<name>A0A8D8GXR0_CULPI</name>
<dbReference type="EMBL" id="HBUE01188427">
    <property type="protein sequence ID" value="CAG6523828.1"/>
    <property type="molecule type" value="Transcribed_RNA"/>
</dbReference>
<accession>A0A8D8GXR0</accession>
<proteinExistence type="predicted"/>